<dbReference type="CDD" id="cd12876">
    <property type="entry name" value="SPRY_SOCS3"/>
    <property type="match status" value="1"/>
</dbReference>
<dbReference type="InterPro" id="IPR043136">
    <property type="entry name" value="B30.2/SPRY_sf"/>
</dbReference>
<evidence type="ECO:0000313" key="10">
    <source>
        <dbReference type="Proteomes" id="UP000887568"/>
    </source>
</evidence>
<evidence type="ECO:0000256" key="2">
    <source>
        <dbReference type="ARBA" id="ARBA00010910"/>
    </source>
</evidence>
<dbReference type="RefSeq" id="XP_038066348.1">
    <property type="nucleotide sequence ID" value="XM_038210420.1"/>
</dbReference>
<evidence type="ECO:0000259" key="8">
    <source>
        <dbReference type="PROSITE" id="PS50225"/>
    </source>
</evidence>
<feature type="domain" description="B30.2/SPRY" evidence="7">
    <location>
        <begin position="77"/>
        <end position="271"/>
    </location>
</feature>
<dbReference type="AlphaFoldDB" id="A0A914ARS4"/>
<dbReference type="PANTHER" id="PTHR12245">
    <property type="entry name" value="SPRY DOMAIN CONTAINING SOCS BOX PROTEIN"/>
    <property type="match status" value="1"/>
</dbReference>
<dbReference type="InterPro" id="IPR001496">
    <property type="entry name" value="SOCS_box"/>
</dbReference>
<organism evidence="9 10">
    <name type="scientific">Patiria miniata</name>
    <name type="common">Bat star</name>
    <name type="synonym">Asterina miniata</name>
    <dbReference type="NCBI Taxonomy" id="46514"/>
    <lineage>
        <taxon>Eukaryota</taxon>
        <taxon>Metazoa</taxon>
        <taxon>Echinodermata</taxon>
        <taxon>Eleutherozoa</taxon>
        <taxon>Asterozoa</taxon>
        <taxon>Asteroidea</taxon>
        <taxon>Valvatacea</taxon>
        <taxon>Valvatida</taxon>
        <taxon>Asterinidae</taxon>
        <taxon>Patiria</taxon>
    </lineage>
</organism>
<dbReference type="EnsemblMetazoa" id="XM_038210420.1">
    <property type="protein sequence ID" value="XP_038066348.1"/>
    <property type="gene ID" value="LOC119736400"/>
</dbReference>
<sequence length="363" mass="40043">MGIHDKLQAFVSQTNEQIIRILRTCIHVTVGARDSSDVGRVGREPDLLSNTQNSCVTLCTLCTCTCPVQTDGVIGDYYIHIPIVLSCKVQKQRELDWLWNEEETSDACVHVLGNSGAQVFFHQDYSCGTAAARGTQPMSQGQHFWEIKMDSPVYGTAMMVGIGTRQIDLTQYSHTFCNMLGSDPNSESCGLSYTGRFYQGGGQGKAYCSKFGQGTVIGVHLDMWFGTLTYYKNGKCLGVATKGLLGKAWHPMISSTAARSSMCLQTARSFPSSLQFWCCRTLRRAVPTEHNVIEVLDFPPGMRAFLEDNLLWLLDSHSRGEVDVVTKSTQTDLSMATHQLSDVPLKKRPAPDTGEDDKSMPPS</sequence>
<feature type="domain" description="SOCS box" evidence="8">
    <location>
        <begin position="264"/>
        <end position="307"/>
    </location>
</feature>
<dbReference type="InterPro" id="IPR003877">
    <property type="entry name" value="SPRY_dom"/>
</dbReference>
<reference evidence="9" key="1">
    <citation type="submission" date="2022-11" db="UniProtKB">
        <authorList>
            <consortium name="EnsemblMetazoa"/>
        </authorList>
    </citation>
    <scope>IDENTIFICATION</scope>
</reference>
<dbReference type="GeneID" id="119736400"/>
<evidence type="ECO:0000313" key="9">
    <source>
        <dbReference type="EnsemblMetazoa" id="XP_038066348.1"/>
    </source>
</evidence>
<dbReference type="PROSITE" id="PS50188">
    <property type="entry name" value="B302_SPRY"/>
    <property type="match status" value="1"/>
</dbReference>
<dbReference type="InterPro" id="IPR050672">
    <property type="entry name" value="FBXO45-Fsn/SPSB_families"/>
</dbReference>
<dbReference type="InterPro" id="IPR001870">
    <property type="entry name" value="B30.2/SPRY"/>
</dbReference>
<protein>
    <recommendedName>
        <fullName evidence="3">SPRY domain-containing SOCS box protein 3</fullName>
    </recommendedName>
</protein>
<dbReference type="Gene3D" id="2.60.120.920">
    <property type="match status" value="1"/>
</dbReference>
<dbReference type="CTD" id="90864"/>
<dbReference type="SUPFAM" id="SSF49899">
    <property type="entry name" value="Concanavalin A-like lectins/glucanases"/>
    <property type="match status" value="1"/>
</dbReference>
<dbReference type="GO" id="GO:0043161">
    <property type="term" value="P:proteasome-mediated ubiquitin-dependent protein catabolic process"/>
    <property type="evidence" value="ECO:0007669"/>
    <property type="project" value="TreeGrafter"/>
</dbReference>
<dbReference type="OrthoDB" id="5951542at2759"/>
<keyword evidence="5" id="KW-0539">Nucleus</keyword>
<evidence type="ECO:0000256" key="4">
    <source>
        <dbReference type="ARBA" id="ARBA00022786"/>
    </source>
</evidence>
<dbReference type="PANTHER" id="PTHR12245:SF5">
    <property type="entry name" value="SPRY DOMAIN-CONTAINING SOCS BOX PROTEIN 3"/>
    <property type="match status" value="1"/>
</dbReference>
<dbReference type="PROSITE" id="PS50225">
    <property type="entry name" value="SOCS"/>
    <property type="match status" value="1"/>
</dbReference>
<dbReference type="Proteomes" id="UP000887568">
    <property type="component" value="Unplaced"/>
</dbReference>
<evidence type="ECO:0000256" key="5">
    <source>
        <dbReference type="ARBA" id="ARBA00023242"/>
    </source>
</evidence>
<keyword evidence="10" id="KW-1185">Reference proteome</keyword>
<dbReference type="InterPro" id="IPR013320">
    <property type="entry name" value="ConA-like_dom_sf"/>
</dbReference>
<evidence type="ECO:0000256" key="6">
    <source>
        <dbReference type="SAM" id="MobiDB-lite"/>
    </source>
</evidence>
<comment type="similarity">
    <text evidence="2">Belongs to the SPSB family.</text>
</comment>
<dbReference type="OMA" id="NICRPEW"/>
<name>A0A914ARS4_PATMI</name>
<evidence type="ECO:0000259" key="7">
    <source>
        <dbReference type="PROSITE" id="PS50188"/>
    </source>
</evidence>
<comment type="subcellular location">
    <subcellularLocation>
        <location evidence="1">Nucleus</location>
    </subcellularLocation>
</comment>
<evidence type="ECO:0000256" key="1">
    <source>
        <dbReference type="ARBA" id="ARBA00004123"/>
    </source>
</evidence>
<dbReference type="GO" id="GO:0005634">
    <property type="term" value="C:nucleus"/>
    <property type="evidence" value="ECO:0007669"/>
    <property type="project" value="UniProtKB-SubCell"/>
</dbReference>
<proteinExistence type="inferred from homology"/>
<dbReference type="SMART" id="SM00449">
    <property type="entry name" value="SPRY"/>
    <property type="match status" value="1"/>
</dbReference>
<accession>A0A914ARS4</accession>
<dbReference type="Pfam" id="PF00622">
    <property type="entry name" value="SPRY"/>
    <property type="match status" value="1"/>
</dbReference>
<evidence type="ECO:0000256" key="3">
    <source>
        <dbReference type="ARBA" id="ARBA00014684"/>
    </source>
</evidence>
<feature type="region of interest" description="Disordered" evidence="6">
    <location>
        <begin position="337"/>
        <end position="363"/>
    </location>
</feature>
<dbReference type="InterPro" id="IPR035754">
    <property type="entry name" value="SPRY_SPSB3"/>
</dbReference>
<keyword evidence="4" id="KW-0833">Ubl conjugation pathway</keyword>
<dbReference type="GO" id="GO:0019005">
    <property type="term" value="C:SCF ubiquitin ligase complex"/>
    <property type="evidence" value="ECO:0007669"/>
    <property type="project" value="TreeGrafter"/>
</dbReference>